<evidence type="ECO:0000313" key="2">
    <source>
        <dbReference type="EMBL" id="KAA9341049.1"/>
    </source>
</evidence>
<feature type="domain" description="Transposase IS200-like" evidence="1">
    <location>
        <begin position="2"/>
        <end position="133"/>
    </location>
</feature>
<organism evidence="2 3">
    <name type="scientific">Adhaeribacter soli</name>
    <dbReference type="NCBI Taxonomy" id="2607655"/>
    <lineage>
        <taxon>Bacteria</taxon>
        <taxon>Pseudomonadati</taxon>
        <taxon>Bacteroidota</taxon>
        <taxon>Cytophagia</taxon>
        <taxon>Cytophagales</taxon>
        <taxon>Hymenobacteraceae</taxon>
        <taxon>Adhaeribacter</taxon>
    </lineage>
</organism>
<sequence>MVLGEVYFWTNTIKDWRNLLKPDKYKQLIIQALLELKQKNLFAVYGLVIMPNHLHLLWEPLQKNGREMPHASFNKITSHEIIKDLKLQHQEVLPYFKVQEKERQYRIWQRDALAVLMDSKAKFEQKLLYIHLNPLQEKWNLAASPEDYYWSSARFYETGEDTFNLFTHYGERFE</sequence>
<accession>A0A5N1J3A1</accession>
<dbReference type="AlphaFoldDB" id="A0A5N1J3A1"/>
<dbReference type="PANTHER" id="PTHR36966">
    <property type="entry name" value="REP-ASSOCIATED TYROSINE TRANSPOSASE"/>
    <property type="match status" value="1"/>
</dbReference>
<reference evidence="2 3" key="1">
    <citation type="submission" date="2019-09" db="EMBL/GenBank/DDBJ databases">
        <title>Genome sequence of Adhaeribacter sp. M2.</title>
        <authorList>
            <person name="Srinivasan S."/>
        </authorList>
    </citation>
    <scope>NUCLEOTIDE SEQUENCE [LARGE SCALE GENOMIC DNA]</scope>
    <source>
        <strain evidence="2 3">M2</strain>
    </source>
</reference>
<name>A0A5N1J3A1_9BACT</name>
<dbReference type="InterPro" id="IPR052715">
    <property type="entry name" value="RAYT_transposase"/>
</dbReference>
<dbReference type="GO" id="GO:0004803">
    <property type="term" value="F:transposase activity"/>
    <property type="evidence" value="ECO:0007669"/>
    <property type="project" value="InterPro"/>
</dbReference>
<dbReference type="SMART" id="SM01321">
    <property type="entry name" value="Y1_Tnp"/>
    <property type="match status" value="1"/>
</dbReference>
<evidence type="ECO:0000259" key="1">
    <source>
        <dbReference type="SMART" id="SM01321"/>
    </source>
</evidence>
<dbReference type="GO" id="GO:0006313">
    <property type="term" value="P:DNA transposition"/>
    <property type="evidence" value="ECO:0007669"/>
    <property type="project" value="InterPro"/>
</dbReference>
<dbReference type="GO" id="GO:0043565">
    <property type="term" value="F:sequence-specific DNA binding"/>
    <property type="evidence" value="ECO:0007669"/>
    <property type="project" value="TreeGrafter"/>
</dbReference>
<dbReference type="SUPFAM" id="SSF143422">
    <property type="entry name" value="Transposase IS200-like"/>
    <property type="match status" value="1"/>
</dbReference>
<protein>
    <submittedName>
        <fullName evidence="2">Transposase</fullName>
    </submittedName>
</protein>
<comment type="caution">
    <text evidence="2">The sequence shown here is derived from an EMBL/GenBank/DDBJ whole genome shotgun (WGS) entry which is preliminary data.</text>
</comment>
<dbReference type="InterPro" id="IPR036515">
    <property type="entry name" value="Transposase_17_sf"/>
</dbReference>
<dbReference type="EMBL" id="VTWT01000002">
    <property type="protein sequence ID" value="KAA9341049.1"/>
    <property type="molecule type" value="Genomic_DNA"/>
</dbReference>
<proteinExistence type="predicted"/>
<dbReference type="Gene3D" id="3.30.70.1290">
    <property type="entry name" value="Transposase IS200-like"/>
    <property type="match status" value="1"/>
</dbReference>
<evidence type="ECO:0000313" key="3">
    <source>
        <dbReference type="Proteomes" id="UP000326570"/>
    </source>
</evidence>
<keyword evidence="3" id="KW-1185">Reference proteome</keyword>
<gene>
    <name evidence="2" type="ORF">F0P94_05700</name>
</gene>
<dbReference type="PANTHER" id="PTHR36966:SF1">
    <property type="entry name" value="REP-ASSOCIATED TYROSINE TRANSPOSASE"/>
    <property type="match status" value="1"/>
</dbReference>
<dbReference type="Proteomes" id="UP000326570">
    <property type="component" value="Unassembled WGS sequence"/>
</dbReference>
<dbReference type="InterPro" id="IPR002686">
    <property type="entry name" value="Transposase_17"/>
</dbReference>